<keyword evidence="2" id="KW-1185">Reference proteome</keyword>
<comment type="caution">
    <text evidence="1">The sequence shown here is derived from an EMBL/GenBank/DDBJ whole genome shotgun (WGS) entry which is preliminary data.</text>
</comment>
<dbReference type="Pfam" id="PF13489">
    <property type="entry name" value="Methyltransf_23"/>
    <property type="match status" value="1"/>
</dbReference>
<dbReference type="InterPro" id="IPR029063">
    <property type="entry name" value="SAM-dependent_MTases_sf"/>
</dbReference>
<dbReference type="GO" id="GO:0008168">
    <property type="term" value="F:methyltransferase activity"/>
    <property type="evidence" value="ECO:0007669"/>
    <property type="project" value="UniProtKB-KW"/>
</dbReference>
<dbReference type="Gene3D" id="3.40.50.150">
    <property type="entry name" value="Vaccinia Virus protein VP39"/>
    <property type="match status" value="1"/>
</dbReference>
<organism evidence="1 2">
    <name type="scientific">Anabaena sphaerica FACHB-251</name>
    <dbReference type="NCBI Taxonomy" id="2692883"/>
    <lineage>
        <taxon>Bacteria</taxon>
        <taxon>Bacillati</taxon>
        <taxon>Cyanobacteriota</taxon>
        <taxon>Cyanophyceae</taxon>
        <taxon>Nostocales</taxon>
        <taxon>Nostocaceae</taxon>
        <taxon>Anabaena</taxon>
    </lineage>
</organism>
<name>A0A926ZZC1_9NOST</name>
<dbReference type="CDD" id="cd02440">
    <property type="entry name" value="AdoMet_MTases"/>
    <property type="match status" value="1"/>
</dbReference>
<proteinExistence type="predicted"/>
<evidence type="ECO:0000313" key="2">
    <source>
        <dbReference type="Proteomes" id="UP000662185"/>
    </source>
</evidence>
<dbReference type="Proteomes" id="UP000662185">
    <property type="component" value="Unassembled WGS sequence"/>
</dbReference>
<dbReference type="AlphaFoldDB" id="A0A926ZZC1"/>
<protein>
    <submittedName>
        <fullName evidence="1">Class I SAM-dependent methyltransferase</fullName>
    </submittedName>
</protein>
<evidence type="ECO:0000313" key="1">
    <source>
        <dbReference type="EMBL" id="MBD2292371.1"/>
    </source>
</evidence>
<dbReference type="PANTHER" id="PTHR43861">
    <property type="entry name" value="TRANS-ACONITATE 2-METHYLTRANSFERASE-RELATED"/>
    <property type="match status" value="1"/>
</dbReference>
<reference evidence="2" key="1">
    <citation type="journal article" date="2020" name="ISME J.">
        <title>Comparative genomics reveals insights into cyanobacterial evolution and habitat adaptation.</title>
        <authorList>
            <person name="Chen M.Y."/>
            <person name="Teng W.K."/>
            <person name="Zhao L."/>
            <person name="Hu C.X."/>
            <person name="Zhou Y.K."/>
            <person name="Han B.P."/>
            <person name="Song L.R."/>
            <person name="Shu W.S."/>
        </authorList>
    </citation>
    <scope>NUCLEOTIDE SEQUENCE [LARGE SCALE GENOMIC DNA]</scope>
    <source>
        <strain evidence="2">FACHB-251</strain>
    </source>
</reference>
<dbReference type="SUPFAM" id="SSF53335">
    <property type="entry name" value="S-adenosyl-L-methionine-dependent methyltransferases"/>
    <property type="match status" value="1"/>
</dbReference>
<dbReference type="GO" id="GO:0032259">
    <property type="term" value="P:methylation"/>
    <property type="evidence" value="ECO:0007669"/>
    <property type="project" value="UniProtKB-KW"/>
</dbReference>
<dbReference type="EMBL" id="JACJQU010000001">
    <property type="protein sequence ID" value="MBD2292371.1"/>
    <property type="molecule type" value="Genomic_DNA"/>
</dbReference>
<keyword evidence="1" id="KW-0489">Methyltransferase</keyword>
<gene>
    <name evidence="1" type="ORF">H6G06_02460</name>
</gene>
<keyword evidence="1" id="KW-0808">Transferase</keyword>
<accession>A0A926ZZC1</accession>
<sequence length="345" mass="39152">MTQSIISHAPTIINIFTMNCSESKYLDLQKCPLCGSLNSQLLFKANDILMGKPGEYNIEECTECSFRFTNPRPYAEDIFNYYTSDYHCYRDDNRKKNDVTESSDLENKVFTSNSGYTLHGGFWGSRGWVFPNLQKGAKILEIGCGSGGFIRECIARRWETLGMDLNPDLEPVITQMGAKFLPTTLPIIDLPDSYLDAVFAWQVIEHLYEPVETLTEIQRILKPNGILAFSVPNSDCWQFHLFKDKWAGLQVPTHVSHFSEKTIRQVVEKSGLKVVEIYGQNTIGCLCPSILFSMGRKNVSLSDQWTPLSSVNKIIDRFLSILISLLFGRNQAERLTVICINNSQE</sequence>